<name>A0A1H0THY2_9BACI</name>
<proteinExistence type="predicted"/>
<evidence type="ECO:0000313" key="1">
    <source>
        <dbReference type="EMBL" id="SDP53647.1"/>
    </source>
</evidence>
<sequence>MNGKRRQLENLTILYQTELNQKLTDDYREIISYNINAQQQRNNSFKTLAFP</sequence>
<dbReference type="STRING" id="930152.SAMN05216565_103538"/>
<dbReference type="Proteomes" id="UP000199159">
    <property type="component" value="Unassembled WGS sequence"/>
</dbReference>
<protein>
    <submittedName>
        <fullName evidence="1">Uncharacterized protein</fullName>
    </submittedName>
</protein>
<evidence type="ECO:0000313" key="2">
    <source>
        <dbReference type="Proteomes" id="UP000199159"/>
    </source>
</evidence>
<accession>A0A1H0THY2</accession>
<dbReference type="RefSeq" id="WP_175490247.1">
    <property type="nucleotide sequence ID" value="NZ_JBHSDM010000010.1"/>
</dbReference>
<gene>
    <name evidence="1" type="ORF">SAMN05216565_103538</name>
</gene>
<reference evidence="2" key="1">
    <citation type="submission" date="2016-10" db="EMBL/GenBank/DDBJ databases">
        <authorList>
            <person name="Varghese N."/>
            <person name="Submissions S."/>
        </authorList>
    </citation>
    <scope>NUCLEOTIDE SEQUENCE [LARGE SCALE GENOMIC DNA]</scope>
    <source>
        <strain evidence="2">IBRC-M10078</strain>
    </source>
</reference>
<dbReference type="AlphaFoldDB" id="A0A1H0THY2"/>
<organism evidence="1 2">
    <name type="scientific">Litchfieldia salsa</name>
    <dbReference type="NCBI Taxonomy" id="930152"/>
    <lineage>
        <taxon>Bacteria</taxon>
        <taxon>Bacillati</taxon>
        <taxon>Bacillota</taxon>
        <taxon>Bacilli</taxon>
        <taxon>Bacillales</taxon>
        <taxon>Bacillaceae</taxon>
        <taxon>Litchfieldia</taxon>
    </lineage>
</organism>
<keyword evidence="2" id="KW-1185">Reference proteome</keyword>
<dbReference type="EMBL" id="FNJU01000003">
    <property type="protein sequence ID" value="SDP53647.1"/>
    <property type="molecule type" value="Genomic_DNA"/>
</dbReference>